<protein>
    <submittedName>
        <fullName evidence="2">STAS domain-containing protein</fullName>
    </submittedName>
</protein>
<keyword evidence="3" id="KW-1185">Reference proteome</keyword>
<name>A0A941EA84_9ACTN</name>
<dbReference type="EMBL" id="JAGSOH010000022">
    <property type="protein sequence ID" value="MBR7826773.1"/>
    <property type="molecule type" value="Genomic_DNA"/>
</dbReference>
<dbReference type="RefSeq" id="WP_212517916.1">
    <property type="nucleotide sequence ID" value="NZ_JAGSOH010000022.1"/>
</dbReference>
<evidence type="ECO:0000259" key="1">
    <source>
        <dbReference type="PROSITE" id="PS50801"/>
    </source>
</evidence>
<evidence type="ECO:0000313" key="2">
    <source>
        <dbReference type="EMBL" id="MBR7826773.1"/>
    </source>
</evidence>
<dbReference type="Proteomes" id="UP000676325">
    <property type="component" value="Unassembled WGS sequence"/>
</dbReference>
<dbReference type="InterPro" id="IPR002645">
    <property type="entry name" value="STAS_dom"/>
</dbReference>
<dbReference type="AlphaFoldDB" id="A0A941EA84"/>
<dbReference type="Pfam" id="PF01740">
    <property type="entry name" value="STAS"/>
    <property type="match status" value="1"/>
</dbReference>
<organism evidence="2 3">
    <name type="scientific">Actinospica acidithermotolerans</name>
    <dbReference type="NCBI Taxonomy" id="2828514"/>
    <lineage>
        <taxon>Bacteria</taxon>
        <taxon>Bacillati</taxon>
        <taxon>Actinomycetota</taxon>
        <taxon>Actinomycetes</taxon>
        <taxon>Catenulisporales</taxon>
        <taxon>Actinospicaceae</taxon>
        <taxon>Actinospica</taxon>
    </lineage>
</organism>
<dbReference type="PANTHER" id="PTHR33495">
    <property type="entry name" value="ANTI-SIGMA FACTOR ANTAGONIST TM_1081-RELATED-RELATED"/>
    <property type="match status" value="1"/>
</dbReference>
<dbReference type="InterPro" id="IPR036513">
    <property type="entry name" value="STAS_dom_sf"/>
</dbReference>
<gene>
    <name evidence="2" type="ORF">KDK95_10705</name>
</gene>
<dbReference type="PROSITE" id="PS50801">
    <property type="entry name" value="STAS"/>
    <property type="match status" value="1"/>
</dbReference>
<dbReference type="PANTHER" id="PTHR33495:SF2">
    <property type="entry name" value="ANTI-SIGMA FACTOR ANTAGONIST TM_1081-RELATED"/>
    <property type="match status" value="1"/>
</dbReference>
<proteinExistence type="predicted"/>
<accession>A0A941EA84</accession>
<evidence type="ECO:0000313" key="3">
    <source>
        <dbReference type="Proteomes" id="UP000676325"/>
    </source>
</evidence>
<dbReference type="Gene3D" id="3.30.750.24">
    <property type="entry name" value="STAS domain"/>
    <property type="match status" value="1"/>
</dbReference>
<dbReference type="GO" id="GO:0043856">
    <property type="term" value="F:anti-sigma factor antagonist activity"/>
    <property type="evidence" value="ECO:0007669"/>
    <property type="project" value="TreeGrafter"/>
</dbReference>
<comment type="caution">
    <text evidence="2">The sequence shown here is derived from an EMBL/GenBank/DDBJ whole genome shotgun (WGS) entry which is preliminary data.</text>
</comment>
<sequence>MTVTEPIPTTSIQVRGAAALQTGEPLVLGVDGELEAGTAAEFSTALAAAAGAGTGPDVLLDLGRLYHLDLTGLDAIGAAAAEFARHGRRLVLACVRPRVREFLALSGGEALVPVFPTLEEAALHM</sequence>
<reference evidence="2" key="1">
    <citation type="submission" date="2021-04" db="EMBL/GenBank/DDBJ databases">
        <title>Genome based classification of Actinospica acidithermotolerans sp. nov., an actinobacterium isolated from an Indonesian hot spring.</title>
        <authorList>
            <person name="Kusuma A.B."/>
            <person name="Putra K.E."/>
            <person name="Nafisah S."/>
            <person name="Loh J."/>
            <person name="Nouioui I."/>
            <person name="Goodfellow M."/>
        </authorList>
    </citation>
    <scope>NUCLEOTIDE SEQUENCE</scope>
    <source>
        <strain evidence="2">MGRD01-02</strain>
    </source>
</reference>
<feature type="domain" description="STAS" evidence="1">
    <location>
        <begin position="26"/>
        <end position="125"/>
    </location>
</feature>
<dbReference type="SUPFAM" id="SSF52091">
    <property type="entry name" value="SpoIIaa-like"/>
    <property type="match status" value="1"/>
</dbReference>